<evidence type="ECO:0000256" key="5">
    <source>
        <dbReference type="ARBA" id="ARBA00023242"/>
    </source>
</evidence>
<dbReference type="PANTHER" id="PTHR46003">
    <property type="entry name" value="HOST CELL FACTOR"/>
    <property type="match status" value="1"/>
</dbReference>
<feature type="region of interest" description="Disordered" evidence="6">
    <location>
        <begin position="1033"/>
        <end position="1078"/>
    </location>
</feature>
<dbReference type="Gene3D" id="2.120.10.80">
    <property type="entry name" value="Kelch-type beta propeller"/>
    <property type="match status" value="1"/>
</dbReference>
<dbReference type="InterPro" id="IPR013783">
    <property type="entry name" value="Ig-like_fold"/>
</dbReference>
<feature type="region of interest" description="Disordered" evidence="6">
    <location>
        <begin position="671"/>
        <end position="691"/>
    </location>
</feature>
<feature type="compositionally biased region" description="Polar residues" evidence="6">
    <location>
        <begin position="749"/>
        <end position="760"/>
    </location>
</feature>
<organism evidence="8">
    <name type="scientific">Schistocephalus solidus</name>
    <name type="common">Tapeworm</name>
    <dbReference type="NCBI Taxonomy" id="70667"/>
    <lineage>
        <taxon>Eukaryota</taxon>
        <taxon>Metazoa</taxon>
        <taxon>Spiralia</taxon>
        <taxon>Lophotrochozoa</taxon>
        <taxon>Platyhelminthes</taxon>
        <taxon>Cestoda</taxon>
        <taxon>Eucestoda</taxon>
        <taxon>Diphyllobothriidea</taxon>
        <taxon>Diphyllobothriidae</taxon>
        <taxon>Schistocephalus</taxon>
    </lineage>
</organism>
<dbReference type="CDD" id="cd00063">
    <property type="entry name" value="FN3"/>
    <property type="match status" value="2"/>
</dbReference>
<evidence type="ECO:0000256" key="4">
    <source>
        <dbReference type="ARBA" id="ARBA00022737"/>
    </source>
</evidence>
<reference evidence="8" key="1">
    <citation type="submission" date="2016-01" db="EMBL/GenBank/DDBJ databases">
        <title>Reference transcriptome for the parasite Schistocephalus solidus: insights into the molecular evolution of parasitism.</title>
        <authorList>
            <person name="Hebert F.O."/>
            <person name="Grambauer S."/>
            <person name="Barber I."/>
            <person name="Landry C.R."/>
            <person name="Aubin-Horth N."/>
        </authorList>
    </citation>
    <scope>NUCLEOTIDE SEQUENCE</scope>
</reference>
<dbReference type="PROSITE" id="PS50853">
    <property type="entry name" value="FN3"/>
    <property type="match status" value="1"/>
</dbReference>
<dbReference type="GO" id="GO:0003713">
    <property type="term" value="F:transcription coactivator activity"/>
    <property type="evidence" value="ECO:0007669"/>
    <property type="project" value="TreeGrafter"/>
</dbReference>
<comment type="subcellular location">
    <subcellularLocation>
        <location evidence="1">Nucleus</location>
    </subcellularLocation>
</comment>
<evidence type="ECO:0000256" key="2">
    <source>
        <dbReference type="ARBA" id="ARBA00022441"/>
    </source>
</evidence>
<keyword evidence="4" id="KW-0677">Repeat</keyword>
<feature type="region of interest" description="Disordered" evidence="6">
    <location>
        <begin position="603"/>
        <end position="641"/>
    </location>
</feature>
<dbReference type="GO" id="GO:0006338">
    <property type="term" value="P:chromatin remodeling"/>
    <property type="evidence" value="ECO:0007669"/>
    <property type="project" value="TreeGrafter"/>
</dbReference>
<protein>
    <recommendedName>
        <fullName evidence="7">Fibronectin type-III domain-containing protein</fullName>
    </recommendedName>
</protein>
<proteinExistence type="predicted"/>
<keyword evidence="5" id="KW-0539">Nucleus</keyword>
<dbReference type="SUPFAM" id="SSF117281">
    <property type="entry name" value="Kelch motif"/>
    <property type="match status" value="1"/>
</dbReference>
<dbReference type="InterPro" id="IPR043536">
    <property type="entry name" value="HCF1/2"/>
</dbReference>
<dbReference type="InterPro" id="IPR003961">
    <property type="entry name" value="FN3_dom"/>
</dbReference>
<dbReference type="InterPro" id="IPR015915">
    <property type="entry name" value="Kelch-typ_b-propeller"/>
</dbReference>
<dbReference type="InterPro" id="IPR036116">
    <property type="entry name" value="FN3_sf"/>
</dbReference>
<feature type="domain" description="Fibronectin type-III" evidence="7">
    <location>
        <begin position="811"/>
        <end position="911"/>
    </location>
</feature>
<dbReference type="Pfam" id="PF13854">
    <property type="entry name" value="Kelch_HCF"/>
    <property type="match status" value="1"/>
</dbReference>
<dbReference type="GO" id="GO:0035097">
    <property type="term" value="C:histone methyltransferase complex"/>
    <property type="evidence" value="ECO:0007669"/>
    <property type="project" value="TreeGrafter"/>
</dbReference>
<keyword evidence="3" id="KW-0597">Phosphoprotein</keyword>
<dbReference type="PANTHER" id="PTHR46003:SF1">
    <property type="entry name" value="HOST CELL FACTOR"/>
    <property type="match status" value="1"/>
</dbReference>
<feature type="compositionally biased region" description="Basic and acidic residues" evidence="6">
    <location>
        <begin position="614"/>
        <end position="630"/>
    </location>
</feature>
<sequence length="1078" mass="112706">MTVKIQKNNIPRYLNDLYTLELRPNSSAMCWDIPITYGQPPSPRESHTAVAYQVMDGLIKKWRLLVYGGMTGCRLGDLWQLEIDTMTWIKPTISGDPPAPRSLHSATVIGNRMFVFGGWVPLVMDDVKTAASEKEWKCTNTLASLNLDTMAWEPLQLEVFDESLVPRARAGHCAVAVNSRLYIWSGRDGYRKAWNNQVCFKDLWLLETDRPPAPNRVQLVRAGTQSLEVAWGSVPTADAYILQIQKYDVSAPSAPSVPPSARLGSPLLGVGDSSPTVKPTTTSGTLLQGPQQQRLLTGLTSMAGVSSPIPVSVTTSLHALANAAAATTTRMNTVTASQLTPSVTATPVGGGLVAQQRIPTVVTPTGLKITPVPGSAVTGRAAIVAAAQAQQQLPQTGNLLRAATVVSAANKQFIPVGGKQILTTNSGTTTLTVGSVTSAPGAPLAGGSVVHLVKTPTGLIRPIKFVSTSTASSAQQLSVGSKTVSVQSPINTNPKVIKAFPANVFQKSASGKPIFITSGTPTRPLTPIVEQTGSARFQGVISGPRQQQVVIVGSAGGVMTSLATTSAPSNIIWSTQAQISPQATQTTVGQEGCNQTVTRLPQFDGTADEEDQQEEKKSENAGDGNRHDVADTQANSSSDAFVPEESAVGALVEGMAAEAAAQLLMEAVEDSAVSRPNAHESETSAGEGSTTCPLVAASVDSQPEDTNCGAAKPINDPLETLASVAARRGEDFEDEIQEAATSVAERKQPVTSTSNPQQAQLHPRTIGVTLGSLSMQPSPQGQLNNVTNPILVSSSSAIGQGSQLIQPSTAQPTTNVVLTNRSDSAWHDVGVIKATNFTVTAYSAYTNDVGVSVEAIEALQGPNGIGPTGIATQGPKIPLSPGTAYKFRVAGLNACGRGPWSEISAFKTCLPGFPGAPSAIKITKSENGAQLTWEPPQNTSGRIIEYSVYLAVKAQPGSGKELPESKMGTMPSGMAFVRVYAGPAPTALVSSAVLAKAHLDVSSKPAVIFRIAACNEKGYGPATQVRWLQETHSVGGGNAVSPSASMKKTSPGGAIPPSEPIEGSFSSPVKRYKADEHP</sequence>
<evidence type="ECO:0000256" key="1">
    <source>
        <dbReference type="ARBA" id="ARBA00004123"/>
    </source>
</evidence>
<dbReference type="AlphaFoldDB" id="A0A0X3NTP2"/>
<dbReference type="Gene3D" id="2.60.40.10">
    <property type="entry name" value="Immunoglobulins"/>
    <property type="match status" value="2"/>
</dbReference>
<name>A0A0X3NTP2_SCHSO</name>
<dbReference type="EMBL" id="GEEE01020280">
    <property type="protein sequence ID" value="JAP42945.1"/>
    <property type="molecule type" value="Transcribed_RNA"/>
</dbReference>
<dbReference type="FunFam" id="2.120.10.80:FF:000015">
    <property type="entry name" value="host cell factor 1 isoform X1"/>
    <property type="match status" value="1"/>
</dbReference>
<accession>A0A0X3NTP2</accession>
<evidence type="ECO:0000256" key="3">
    <source>
        <dbReference type="ARBA" id="ARBA00022553"/>
    </source>
</evidence>
<keyword evidence="2" id="KW-0880">Kelch repeat</keyword>
<dbReference type="InterPro" id="IPR059124">
    <property type="entry name" value="Kelch_HCF"/>
</dbReference>
<gene>
    <name evidence="8" type="ORF">TR160895</name>
</gene>
<dbReference type="Gene3D" id="6.10.250.2590">
    <property type="match status" value="1"/>
</dbReference>
<evidence type="ECO:0000256" key="6">
    <source>
        <dbReference type="SAM" id="MobiDB-lite"/>
    </source>
</evidence>
<feature type="region of interest" description="Disordered" evidence="6">
    <location>
        <begin position="741"/>
        <end position="762"/>
    </location>
</feature>
<evidence type="ECO:0000313" key="8">
    <source>
        <dbReference type="EMBL" id="JAP42945.1"/>
    </source>
</evidence>
<evidence type="ECO:0000259" key="7">
    <source>
        <dbReference type="PROSITE" id="PS50853"/>
    </source>
</evidence>
<dbReference type="SUPFAM" id="SSF49265">
    <property type="entry name" value="Fibronectin type III"/>
    <property type="match status" value="1"/>
</dbReference>